<dbReference type="Proteomes" id="UP000008909">
    <property type="component" value="Unassembled WGS sequence"/>
</dbReference>
<name>G7YUQ0_CLOSI</name>
<protein>
    <recommendedName>
        <fullName evidence="3">Reverse transcriptase domain-containing protein</fullName>
    </recommendedName>
</protein>
<reference evidence="1" key="1">
    <citation type="journal article" date="2011" name="Genome Biol.">
        <title>The draft genome of the carcinogenic human liver fluke Clonorchis sinensis.</title>
        <authorList>
            <person name="Wang X."/>
            <person name="Chen W."/>
            <person name="Huang Y."/>
            <person name="Sun J."/>
            <person name="Men J."/>
            <person name="Liu H."/>
            <person name="Luo F."/>
            <person name="Guo L."/>
            <person name="Lv X."/>
            <person name="Deng C."/>
            <person name="Zhou C."/>
            <person name="Fan Y."/>
            <person name="Li X."/>
            <person name="Huang L."/>
            <person name="Hu Y."/>
            <person name="Liang C."/>
            <person name="Hu X."/>
            <person name="Xu J."/>
            <person name="Yu X."/>
        </authorList>
    </citation>
    <scope>NUCLEOTIDE SEQUENCE [LARGE SCALE GENOMIC DNA]</scope>
    <source>
        <strain evidence="1">Henan</strain>
    </source>
</reference>
<organism evidence="1 2">
    <name type="scientific">Clonorchis sinensis</name>
    <name type="common">Chinese liver fluke</name>
    <dbReference type="NCBI Taxonomy" id="79923"/>
    <lineage>
        <taxon>Eukaryota</taxon>
        <taxon>Metazoa</taxon>
        <taxon>Spiralia</taxon>
        <taxon>Lophotrochozoa</taxon>
        <taxon>Platyhelminthes</taxon>
        <taxon>Trematoda</taxon>
        <taxon>Digenea</taxon>
        <taxon>Opisthorchiida</taxon>
        <taxon>Opisthorchiata</taxon>
        <taxon>Opisthorchiidae</taxon>
        <taxon>Clonorchis</taxon>
    </lineage>
</organism>
<evidence type="ECO:0000313" key="2">
    <source>
        <dbReference type="Proteomes" id="UP000008909"/>
    </source>
</evidence>
<keyword evidence="2" id="KW-1185">Reference proteome</keyword>
<dbReference type="AlphaFoldDB" id="G7YUQ0"/>
<accession>G7YUQ0</accession>
<dbReference type="EMBL" id="DF144336">
    <property type="protein sequence ID" value="GAA56680.1"/>
    <property type="molecule type" value="Genomic_DNA"/>
</dbReference>
<sequence length="184" mass="20760">MNILDDVYLVFEDENAQVFLDELIRVIPSFGMHFAPTECEVMLVDMQSLNAPLTIQGQELEACAWQSDEMHGYEAPLFVFGLGYYVYLGPYNQYVHGYGHGRRMMDEQYLVKKFVIDFYGDLVQTTGTSSTKLRNSAIPGLDALCAVIHSLVSGLHPQRSPNGPEKYLRSYIGFVLPLKIPLAK</sequence>
<reference key="2">
    <citation type="submission" date="2011-10" db="EMBL/GenBank/DDBJ databases">
        <title>The genome and transcriptome sequence of Clonorchis sinensis provide insights into the carcinogenic liver fluke.</title>
        <authorList>
            <person name="Wang X."/>
            <person name="Huang Y."/>
            <person name="Chen W."/>
            <person name="Liu H."/>
            <person name="Guo L."/>
            <person name="Chen Y."/>
            <person name="Luo F."/>
            <person name="Zhou W."/>
            <person name="Sun J."/>
            <person name="Mao Q."/>
            <person name="Liang P."/>
            <person name="Zhou C."/>
            <person name="Tian Y."/>
            <person name="Men J."/>
            <person name="Lv X."/>
            <person name="Huang L."/>
            <person name="Zhou J."/>
            <person name="Hu Y."/>
            <person name="Li R."/>
            <person name="Zhang F."/>
            <person name="Lei H."/>
            <person name="Li X."/>
            <person name="Hu X."/>
            <person name="Liang C."/>
            <person name="Xu J."/>
            <person name="Wu Z."/>
            <person name="Yu X."/>
        </authorList>
    </citation>
    <scope>NUCLEOTIDE SEQUENCE</scope>
    <source>
        <strain>Henan</strain>
    </source>
</reference>
<proteinExistence type="predicted"/>
<evidence type="ECO:0000313" key="1">
    <source>
        <dbReference type="EMBL" id="GAA56680.1"/>
    </source>
</evidence>
<evidence type="ECO:0008006" key="3">
    <source>
        <dbReference type="Google" id="ProtNLM"/>
    </source>
</evidence>
<gene>
    <name evidence="1" type="ORF">CLF_111359</name>
</gene>